<evidence type="ECO:0000313" key="4">
    <source>
        <dbReference type="Proteomes" id="UP000319523"/>
    </source>
</evidence>
<feature type="domain" description="GmrSD restriction endonucleases N-terminal" evidence="1">
    <location>
        <begin position="17"/>
        <end position="209"/>
    </location>
</feature>
<dbReference type="RefSeq" id="WP_141176314.1">
    <property type="nucleotide sequence ID" value="NZ_JBHUFX010000002.1"/>
</dbReference>
<organism evidence="3 4">
    <name type="scientific">Mixta tenebrionis</name>
    <dbReference type="NCBI Taxonomy" id="2562439"/>
    <lineage>
        <taxon>Bacteria</taxon>
        <taxon>Pseudomonadati</taxon>
        <taxon>Pseudomonadota</taxon>
        <taxon>Gammaproteobacteria</taxon>
        <taxon>Enterobacterales</taxon>
        <taxon>Erwiniaceae</taxon>
        <taxon>Mixta</taxon>
    </lineage>
</organism>
<gene>
    <name evidence="3" type="ORF">FKM52_11485</name>
</gene>
<dbReference type="AlphaFoldDB" id="A0A506V9K5"/>
<dbReference type="Proteomes" id="UP000319523">
    <property type="component" value="Unassembled WGS sequence"/>
</dbReference>
<dbReference type="PANTHER" id="PTHR35149:SF1">
    <property type="entry name" value="DUF5655 DOMAIN-CONTAINING PROTEIN"/>
    <property type="match status" value="1"/>
</dbReference>
<evidence type="ECO:0000313" key="3">
    <source>
        <dbReference type="EMBL" id="TPW41970.1"/>
    </source>
</evidence>
<reference evidence="3 4" key="1">
    <citation type="submission" date="2019-06" db="EMBL/GenBank/DDBJ databases">
        <authorList>
            <person name="Yang Y."/>
        </authorList>
    </citation>
    <scope>NUCLEOTIDE SEQUENCE [LARGE SCALE GENOMIC DNA]</scope>
    <source>
        <strain evidence="3 4">BIT-26</strain>
    </source>
</reference>
<protein>
    <submittedName>
        <fullName evidence="3">DUF262 domain-containing protein</fullName>
    </submittedName>
</protein>
<sequence length="603" mass="70052">MQNTNQLMLKPVCDLLTEKFFIPAYQRGYRWTPRQVRELLEDIAEFQQSAEENPKEQFYCLQPIVVKRHGDEWELVDGQQRLTTLYIILLYLADIAAMMGQPRYSLRFATRPDSEKFLTNIDPARADENIDFYYISQAWETVKAWFEEKQGVYKFTFLTTLLNDAKAGRNVKFIWYQLHESAEATSVFSRLNRGKIPLTNAELVKALFLHANNFTGTGTELSFQQLRMAHEWDDIERRLRQPDFWYFISNANDADQPDNRIELLLKVIADTLPLSVSVHDPYYVFLKFSHYLQSNKSDAQATEHLWARVKRLFMTLNEWFENQQLYHLVGYLIGQKVTIQKLLNLQQSSGSKSAFLAQLRQEILAIALPEAAKAPGQNLRKNIAAAIAGAGYGDKNLRALLLLFNIATILGNDCSSMRFQFRHYKLDTWDIEHISSVSSQMPESTAGQKSWTKNIVEHFSPDETLAVKDERDNSLQTKFYQRASTLLDNEIFNNDEFEKLFNDVQKAFNKNRNKDLENSIGNLTLLDAETNRSYKNAIFPIKRQRIIAADKNATFVPVATRNVFLKYYSRQVHDMTFWHPEDHRHYQTAIIETLTTFFCGALS</sequence>
<dbReference type="OrthoDB" id="9798761at2"/>
<dbReference type="CDD" id="cd16387">
    <property type="entry name" value="ParB_N_Srx"/>
    <property type="match status" value="1"/>
</dbReference>
<dbReference type="InterPro" id="IPR004919">
    <property type="entry name" value="GmrSD_N"/>
</dbReference>
<keyword evidence="4" id="KW-1185">Reference proteome</keyword>
<dbReference type="Pfam" id="PF07510">
    <property type="entry name" value="GmrSD_C"/>
    <property type="match status" value="1"/>
</dbReference>
<proteinExistence type="predicted"/>
<dbReference type="PANTHER" id="PTHR35149">
    <property type="entry name" value="SLL5132 PROTEIN"/>
    <property type="match status" value="1"/>
</dbReference>
<evidence type="ECO:0000259" key="2">
    <source>
        <dbReference type="Pfam" id="PF07510"/>
    </source>
</evidence>
<feature type="domain" description="GmrSD restriction endonucleases C-terminal" evidence="2">
    <location>
        <begin position="454"/>
        <end position="546"/>
    </location>
</feature>
<evidence type="ECO:0000259" key="1">
    <source>
        <dbReference type="Pfam" id="PF03235"/>
    </source>
</evidence>
<dbReference type="InterPro" id="IPR011089">
    <property type="entry name" value="GmrSD_C"/>
</dbReference>
<accession>A0A506V9K5</accession>
<comment type="caution">
    <text evidence="3">The sequence shown here is derived from an EMBL/GenBank/DDBJ whole genome shotgun (WGS) entry which is preliminary data.</text>
</comment>
<name>A0A506V9K5_9GAMM</name>
<dbReference type="Pfam" id="PF03235">
    <property type="entry name" value="GmrSD_N"/>
    <property type="match status" value="1"/>
</dbReference>
<dbReference type="EMBL" id="VHQI01000006">
    <property type="protein sequence ID" value="TPW41970.1"/>
    <property type="molecule type" value="Genomic_DNA"/>
</dbReference>